<dbReference type="SUPFAM" id="SSF54665">
    <property type="entry name" value="CO dehydrogenase molybdoprotein N-domain-like"/>
    <property type="match status" value="1"/>
</dbReference>
<keyword evidence="3 5" id="KW-0560">Oxidoreductase</keyword>
<dbReference type="PANTHER" id="PTHR11908:SF132">
    <property type="entry name" value="ALDEHYDE OXIDASE 1-RELATED"/>
    <property type="match status" value="1"/>
</dbReference>
<evidence type="ECO:0000259" key="4">
    <source>
        <dbReference type="SMART" id="SM01008"/>
    </source>
</evidence>
<keyword evidence="2" id="KW-0500">Molybdenum</keyword>
<dbReference type="InterPro" id="IPR036856">
    <property type="entry name" value="Ald_Oxase/Xan_DH_a/b_sf"/>
</dbReference>
<protein>
    <submittedName>
        <fullName evidence="5">Nicotinate dehydrogenase large molybdopterin subunit</fullName>
        <ecNumber evidence="5">1.17.1.5</ecNumber>
    </submittedName>
</protein>
<accession>A0A485CQC7</accession>
<evidence type="ECO:0000313" key="5">
    <source>
        <dbReference type="EMBL" id="VFS86677.1"/>
    </source>
</evidence>
<dbReference type="AlphaFoldDB" id="A0A485CQC7"/>
<reference evidence="5 6" key="1">
    <citation type="submission" date="2019-03" db="EMBL/GenBank/DDBJ databases">
        <authorList>
            <consortium name="Pathogen Informatics"/>
        </authorList>
    </citation>
    <scope>NUCLEOTIDE SEQUENCE [LARGE SCALE GENOMIC DNA]</scope>
    <source>
        <strain evidence="5 6">NCTC12998</strain>
    </source>
</reference>
<dbReference type="Gene3D" id="3.90.1170.50">
    <property type="entry name" value="Aldehyde oxidase/xanthine dehydrogenase, a/b hammerhead"/>
    <property type="match status" value="1"/>
</dbReference>
<organism evidence="5 6">
    <name type="scientific">Raoultella planticola</name>
    <name type="common">Klebsiella planticola</name>
    <dbReference type="NCBI Taxonomy" id="575"/>
    <lineage>
        <taxon>Bacteria</taxon>
        <taxon>Pseudomonadati</taxon>
        <taxon>Pseudomonadota</taxon>
        <taxon>Gammaproteobacteria</taxon>
        <taxon>Enterobacterales</taxon>
        <taxon>Enterobacteriaceae</taxon>
        <taxon>Klebsiella/Raoultella group</taxon>
        <taxon>Raoultella</taxon>
    </lineage>
</organism>
<dbReference type="InterPro" id="IPR000674">
    <property type="entry name" value="Ald_Oxase/Xan_DH_a/b"/>
</dbReference>
<gene>
    <name evidence="5" type="primary">ndhL</name>
    <name evidence="5" type="ORF">NCTC12998_06252</name>
</gene>
<dbReference type="InterPro" id="IPR016208">
    <property type="entry name" value="Ald_Oxase/xanthine_DH-like"/>
</dbReference>
<sequence length="107" mass="11225">MCALRSASPGRVDGLAKVKGTAIYGDDITLPGMLFGVCRYADIPAGKIEHLDLSDALAVDGVVKIATWQDIPGTPVVGVIVQDYLPIVKDEVVFHGDVIAVIAATHL</sequence>
<evidence type="ECO:0000256" key="1">
    <source>
        <dbReference type="ARBA" id="ARBA00006849"/>
    </source>
</evidence>
<name>A0A485CQC7_RAOPL</name>
<dbReference type="EMBL" id="CAADJE010000030">
    <property type="protein sequence ID" value="VFS86677.1"/>
    <property type="molecule type" value="Genomic_DNA"/>
</dbReference>
<dbReference type="PANTHER" id="PTHR11908">
    <property type="entry name" value="XANTHINE DEHYDROGENASE"/>
    <property type="match status" value="1"/>
</dbReference>
<dbReference type="GO" id="GO:0050138">
    <property type="term" value="F:nicotinate dehydrogenase activity"/>
    <property type="evidence" value="ECO:0007669"/>
    <property type="project" value="UniProtKB-EC"/>
</dbReference>
<evidence type="ECO:0000256" key="2">
    <source>
        <dbReference type="ARBA" id="ARBA00022505"/>
    </source>
</evidence>
<feature type="domain" description="Aldehyde oxidase/xanthine dehydrogenase a/b hammerhead" evidence="4">
    <location>
        <begin position="19"/>
        <end position="105"/>
    </location>
</feature>
<dbReference type="Pfam" id="PF01315">
    <property type="entry name" value="Ald_Xan_dh_C"/>
    <property type="match status" value="1"/>
</dbReference>
<dbReference type="GO" id="GO:0005506">
    <property type="term" value="F:iron ion binding"/>
    <property type="evidence" value="ECO:0007669"/>
    <property type="project" value="InterPro"/>
</dbReference>
<dbReference type="EC" id="1.17.1.5" evidence="5"/>
<comment type="similarity">
    <text evidence="1">Belongs to the xanthine dehydrogenase family.</text>
</comment>
<proteinExistence type="inferred from homology"/>
<dbReference type="Proteomes" id="UP000345637">
    <property type="component" value="Unassembled WGS sequence"/>
</dbReference>
<evidence type="ECO:0000256" key="3">
    <source>
        <dbReference type="ARBA" id="ARBA00023002"/>
    </source>
</evidence>
<evidence type="ECO:0000313" key="6">
    <source>
        <dbReference type="Proteomes" id="UP000345637"/>
    </source>
</evidence>
<dbReference type="SMART" id="SM01008">
    <property type="entry name" value="Ald_Xan_dh_C"/>
    <property type="match status" value="1"/>
</dbReference>